<keyword evidence="3" id="KW-1185">Reference proteome</keyword>
<comment type="caution">
    <text evidence="2">The sequence shown here is derived from an EMBL/GenBank/DDBJ whole genome shotgun (WGS) entry which is preliminary data.</text>
</comment>
<dbReference type="PROSITE" id="PS50011">
    <property type="entry name" value="PROTEIN_KINASE_DOM"/>
    <property type="match status" value="1"/>
</dbReference>
<proteinExistence type="predicted"/>
<dbReference type="PROSITE" id="PS00108">
    <property type="entry name" value="PROTEIN_KINASE_ST"/>
    <property type="match status" value="1"/>
</dbReference>
<organism evidence="2 3">
    <name type="scientific">Paramecium pentaurelia</name>
    <dbReference type="NCBI Taxonomy" id="43138"/>
    <lineage>
        <taxon>Eukaryota</taxon>
        <taxon>Sar</taxon>
        <taxon>Alveolata</taxon>
        <taxon>Ciliophora</taxon>
        <taxon>Intramacronucleata</taxon>
        <taxon>Oligohymenophorea</taxon>
        <taxon>Peniculida</taxon>
        <taxon>Parameciidae</taxon>
        <taxon>Paramecium</taxon>
    </lineage>
</organism>
<gene>
    <name evidence="2" type="ORF">PPENT_87.1.T1420083</name>
</gene>
<dbReference type="GO" id="GO:0044773">
    <property type="term" value="P:mitotic DNA damage checkpoint signaling"/>
    <property type="evidence" value="ECO:0007669"/>
    <property type="project" value="TreeGrafter"/>
</dbReference>
<reference evidence="2" key="1">
    <citation type="submission" date="2021-01" db="EMBL/GenBank/DDBJ databases">
        <authorList>
            <consortium name="Genoscope - CEA"/>
            <person name="William W."/>
        </authorList>
    </citation>
    <scope>NUCLEOTIDE SEQUENCE</scope>
</reference>
<sequence>MKNCSQSFLFTTKLSQIIRNGCTVTLTVYQNRLLLSGLRKTSRSEKIDKEINFQTTHYVLNWEYSHHSKDIEGFTLCKQNTKRYTFGGSNDQLSQLKSILSGLIGFTNWEQDYKFVKHVRNNQKCQIMLVKQENQFQVIKLIDYQETPEELLALKLIQKNPHPNVLGFNSYYIDNIHCYLVMDYLSQGTLYDLQKMYNFNIPIHIIQEVMQQILEGLNHLHQLKIIHRDIKYDNIMIASFNPLQIKIIDLGLCLLNNPSNSRAGTGGYIAPEVFSSSRITEKIDIFSAGAVFHKLLIGKPIYEDLGQNQTGDIRISSHIKNKNALDLLHQMLNFDPKLRYNAYDCIAHPFFTDESDQLSSKTQLYQYLSPKQAKLQVHTPATDFISNQNVYPFKLN</sequence>
<dbReference type="Proteomes" id="UP000689195">
    <property type="component" value="Unassembled WGS sequence"/>
</dbReference>
<dbReference type="OrthoDB" id="296674at2759"/>
<name>A0A8S1Y2R1_9CILI</name>
<dbReference type="InterPro" id="IPR000719">
    <property type="entry name" value="Prot_kinase_dom"/>
</dbReference>
<feature type="domain" description="Protein kinase" evidence="1">
    <location>
        <begin position="93"/>
        <end position="351"/>
    </location>
</feature>
<dbReference type="GO" id="GO:0005524">
    <property type="term" value="F:ATP binding"/>
    <property type="evidence" value="ECO:0007669"/>
    <property type="project" value="InterPro"/>
</dbReference>
<dbReference type="InterPro" id="IPR008271">
    <property type="entry name" value="Ser/Thr_kinase_AS"/>
</dbReference>
<dbReference type="GO" id="GO:0004674">
    <property type="term" value="F:protein serine/threonine kinase activity"/>
    <property type="evidence" value="ECO:0007669"/>
    <property type="project" value="TreeGrafter"/>
</dbReference>
<dbReference type="GO" id="GO:0005737">
    <property type="term" value="C:cytoplasm"/>
    <property type="evidence" value="ECO:0007669"/>
    <property type="project" value="TreeGrafter"/>
</dbReference>
<dbReference type="AlphaFoldDB" id="A0A8S1Y2R1"/>
<dbReference type="SMART" id="SM00220">
    <property type="entry name" value="S_TKc"/>
    <property type="match status" value="1"/>
</dbReference>
<dbReference type="PANTHER" id="PTHR44167">
    <property type="entry name" value="OVARIAN-SPECIFIC SERINE/THREONINE-PROTEIN KINASE LOK-RELATED"/>
    <property type="match status" value="1"/>
</dbReference>
<evidence type="ECO:0000313" key="3">
    <source>
        <dbReference type="Proteomes" id="UP000689195"/>
    </source>
</evidence>
<accession>A0A8S1Y2R1</accession>
<dbReference type="GO" id="GO:0005634">
    <property type="term" value="C:nucleus"/>
    <property type="evidence" value="ECO:0007669"/>
    <property type="project" value="TreeGrafter"/>
</dbReference>
<evidence type="ECO:0000313" key="2">
    <source>
        <dbReference type="EMBL" id="CAD8205954.1"/>
    </source>
</evidence>
<dbReference type="EMBL" id="CAJJDO010000142">
    <property type="protein sequence ID" value="CAD8205954.1"/>
    <property type="molecule type" value="Genomic_DNA"/>
</dbReference>
<dbReference type="PANTHER" id="PTHR44167:SF18">
    <property type="entry name" value="PROTEIN KINASE DOMAIN-CONTAINING PROTEIN"/>
    <property type="match status" value="1"/>
</dbReference>
<evidence type="ECO:0000259" key="1">
    <source>
        <dbReference type="PROSITE" id="PS50011"/>
    </source>
</evidence>
<protein>
    <recommendedName>
        <fullName evidence="1">Protein kinase domain-containing protein</fullName>
    </recommendedName>
</protein>
<dbReference type="CDD" id="cd00180">
    <property type="entry name" value="PKc"/>
    <property type="match status" value="1"/>
</dbReference>
<dbReference type="Pfam" id="PF00069">
    <property type="entry name" value="Pkinase"/>
    <property type="match status" value="1"/>
</dbReference>